<evidence type="ECO:0000259" key="1">
    <source>
        <dbReference type="Pfam" id="PF14490"/>
    </source>
</evidence>
<protein>
    <submittedName>
        <fullName evidence="2">Putative ATP-dependent exoDNAse</fullName>
    </submittedName>
</protein>
<dbReference type="AlphaFoldDB" id="Q6TP19"/>
<proteinExistence type="predicted"/>
<organism evidence="2">
    <name type="scientific">Aeromonas hydrophila</name>
    <dbReference type="NCBI Taxonomy" id="644"/>
    <lineage>
        <taxon>Bacteria</taxon>
        <taxon>Pseudomonadati</taxon>
        <taxon>Pseudomonadota</taxon>
        <taxon>Gammaproteobacteria</taxon>
        <taxon>Aeromonadales</taxon>
        <taxon>Aeromonadaceae</taxon>
        <taxon>Aeromonas</taxon>
    </lineage>
</organism>
<dbReference type="Gene3D" id="1.10.10.2220">
    <property type="match status" value="1"/>
</dbReference>
<feature type="domain" description="ATP-dependent RecD2 DNA helicase-like helix-hairpin-helix" evidence="1">
    <location>
        <begin position="33"/>
        <end position="101"/>
    </location>
</feature>
<name>Q6TP19_AERHY</name>
<dbReference type="InterPro" id="IPR029493">
    <property type="entry name" value="RecD2-like_HHH"/>
</dbReference>
<sequence>MYLLMPVQRLRKIQKPEPLQLDGRVPESPRPIQQRLLKFHGESSVEAIKANPYLLVGFGMAFEEVDALSQTKFEVELKDPTRLSAALEFTIHAEVEKGHTYTTLARLRPLLTKLLGDGELAAQAIQGWLPPSPVCAEP</sequence>
<accession>Q6TP19</accession>
<dbReference type="EMBL" id="AY391271">
    <property type="protein sequence ID" value="AAQ95756.1"/>
    <property type="molecule type" value="Genomic_DNA"/>
</dbReference>
<reference evidence="2" key="1">
    <citation type="submission" date="2003-09" db="EMBL/GenBank/DDBJ databases">
        <title>Identification and characterization of novel virulence genes and their locations on the physical map of Aeromonas hydrophila PPD134/91.</title>
        <authorList>
            <person name="Yu H.B."/>
            <person name="Lau Y.L."/>
            <person name="Zhang Y.L."/>
            <person name="Tomas J.M."/>
            <person name="Leung K.Y."/>
        </authorList>
    </citation>
    <scope>NUCLEOTIDE SEQUENCE</scope>
    <source>
        <strain evidence="2">PPD134/91</strain>
    </source>
</reference>
<evidence type="ECO:0000313" key="2">
    <source>
        <dbReference type="EMBL" id="AAQ95756.1"/>
    </source>
</evidence>
<dbReference type="Pfam" id="PF14490">
    <property type="entry name" value="HHH_RecD2"/>
    <property type="match status" value="1"/>
</dbReference>